<evidence type="ECO:0000256" key="1">
    <source>
        <dbReference type="ARBA" id="ARBA00022614"/>
    </source>
</evidence>
<dbReference type="Gene3D" id="3.80.10.10">
    <property type="entry name" value="Ribonuclease Inhibitor"/>
    <property type="match status" value="1"/>
</dbReference>
<dbReference type="EMBL" id="CARXXK010000002">
    <property type="protein sequence ID" value="CAI6353284.1"/>
    <property type="molecule type" value="Genomic_DNA"/>
</dbReference>
<dbReference type="Proteomes" id="UP001160148">
    <property type="component" value="Unassembled WGS sequence"/>
</dbReference>
<evidence type="ECO:0000256" key="3">
    <source>
        <dbReference type="ARBA" id="ARBA00023242"/>
    </source>
</evidence>
<dbReference type="AlphaFoldDB" id="A0AAV0WBR2"/>
<dbReference type="InterPro" id="IPR032675">
    <property type="entry name" value="LRR_dom_sf"/>
</dbReference>
<dbReference type="InterPro" id="IPR050216">
    <property type="entry name" value="LRR_domain-containing"/>
</dbReference>
<gene>
    <name evidence="5" type="ORF">MEUPH1_LOCUS9423</name>
</gene>
<organism evidence="5 6">
    <name type="scientific">Macrosiphum euphorbiae</name>
    <name type="common">potato aphid</name>
    <dbReference type="NCBI Taxonomy" id="13131"/>
    <lineage>
        <taxon>Eukaryota</taxon>
        <taxon>Metazoa</taxon>
        <taxon>Ecdysozoa</taxon>
        <taxon>Arthropoda</taxon>
        <taxon>Hexapoda</taxon>
        <taxon>Insecta</taxon>
        <taxon>Pterygota</taxon>
        <taxon>Neoptera</taxon>
        <taxon>Paraneoptera</taxon>
        <taxon>Hemiptera</taxon>
        <taxon>Sternorrhyncha</taxon>
        <taxon>Aphidomorpha</taxon>
        <taxon>Aphidoidea</taxon>
        <taxon>Aphididae</taxon>
        <taxon>Macrosiphini</taxon>
        <taxon>Macrosiphum</taxon>
    </lineage>
</organism>
<keyword evidence="3" id="KW-0539">Nucleus</keyword>
<keyword evidence="1" id="KW-0433">Leucine-rich repeat</keyword>
<comment type="caution">
    <text evidence="5">The sequence shown here is derived from an EMBL/GenBank/DDBJ whole genome shotgun (WGS) entry which is preliminary data.</text>
</comment>
<evidence type="ECO:0000313" key="5">
    <source>
        <dbReference type="EMBL" id="CAI6353284.1"/>
    </source>
</evidence>
<evidence type="ECO:0000259" key="4">
    <source>
        <dbReference type="Pfam" id="PF25344"/>
    </source>
</evidence>
<dbReference type="InterPro" id="IPR057437">
    <property type="entry name" value="PIF1/LRR1_PH"/>
</dbReference>
<keyword evidence="6" id="KW-1185">Reference proteome</keyword>
<feature type="domain" description="PIF1/LRR1 pleckstrin homology" evidence="4">
    <location>
        <begin position="1"/>
        <end position="107"/>
    </location>
</feature>
<accession>A0AAV0WBR2</accession>
<dbReference type="PANTHER" id="PTHR48051:SF1">
    <property type="entry name" value="RAS SUPPRESSOR PROTEIN 1"/>
    <property type="match status" value="1"/>
</dbReference>
<dbReference type="SUPFAM" id="SSF52058">
    <property type="entry name" value="L domain-like"/>
    <property type="match status" value="1"/>
</dbReference>
<proteinExistence type="predicted"/>
<sequence>MLIHCSLIIQDLTAARPNTRSLRSCVMTKQENDEYYVCVKNSMYPTIKSYKLTMLQNIYRNFIKEGKMGLEFSEPRQALLIVCEDKNLLYMFYRQIKNIIDGNNVIISTRPMPKRVPSKNEILNRFHPSTMYFVANSHFDNRILNMRFLSNLVLEDCDLPTIPAQVGYLPVKYLSITGSKLPTSKNEQDVFWNFISHNTISYTLRTLKMDSVGIKKLPFEIFFLINLETLSASNNSLAYLPHFLGNLRRLENLFVADNLLVYFPHILSCRTFKEIDISNNSFQLPKSLMFDHITNYLQIFGNSEKGSFELDIKPLSHLAFFNLLHYWIPFKRQDIPRNLWTYFEVVGRCMLCKKWILPEYSRITHTFALPSAISTIKDHTINGIPWQALICLNSYDCERRF</sequence>
<keyword evidence="2" id="KW-0677">Repeat</keyword>
<dbReference type="PANTHER" id="PTHR48051">
    <property type="match status" value="1"/>
</dbReference>
<dbReference type="GO" id="GO:0005737">
    <property type="term" value="C:cytoplasm"/>
    <property type="evidence" value="ECO:0007669"/>
    <property type="project" value="TreeGrafter"/>
</dbReference>
<reference evidence="5 6" key="1">
    <citation type="submission" date="2023-01" db="EMBL/GenBank/DDBJ databases">
        <authorList>
            <person name="Whitehead M."/>
        </authorList>
    </citation>
    <scope>NUCLEOTIDE SEQUENCE [LARGE SCALE GENOMIC DNA]</scope>
</reference>
<name>A0AAV0WBR2_9HEMI</name>
<evidence type="ECO:0000256" key="2">
    <source>
        <dbReference type="ARBA" id="ARBA00022737"/>
    </source>
</evidence>
<protein>
    <recommendedName>
        <fullName evidence="4">PIF1/LRR1 pleckstrin homology domain-containing protein</fullName>
    </recommendedName>
</protein>
<dbReference type="Pfam" id="PF25344">
    <property type="entry name" value="PH_LRR1"/>
    <property type="match status" value="1"/>
</dbReference>
<evidence type="ECO:0000313" key="6">
    <source>
        <dbReference type="Proteomes" id="UP001160148"/>
    </source>
</evidence>